<dbReference type="RefSeq" id="XP_002186300.1">
    <property type="nucleotide sequence ID" value="XM_002186264.1"/>
</dbReference>
<reference evidence="2 3" key="1">
    <citation type="journal article" date="2008" name="Nature">
        <title>The Phaeodactylum genome reveals the evolutionary history of diatom genomes.</title>
        <authorList>
            <person name="Bowler C."/>
            <person name="Allen A.E."/>
            <person name="Badger J.H."/>
            <person name="Grimwood J."/>
            <person name="Jabbari K."/>
            <person name="Kuo A."/>
            <person name="Maheswari U."/>
            <person name="Martens C."/>
            <person name="Maumus F."/>
            <person name="Otillar R.P."/>
            <person name="Rayko E."/>
            <person name="Salamov A."/>
            <person name="Vandepoele K."/>
            <person name="Beszteri B."/>
            <person name="Gruber A."/>
            <person name="Heijde M."/>
            <person name="Katinka M."/>
            <person name="Mock T."/>
            <person name="Valentin K."/>
            <person name="Verret F."/>
            <person name="Berges J.A."/>
            <person name="Brownlee C."/>
            <person name="Cadoret J.P."/>
            <person name="Chiovitti A."/>
            <person name="Choi C.J."/>
            <person name="Coesel S."/>
            <person name="De Martino A."/>
            <person name="Detter J.C."/>
            <person name="Durkin C."/>
            <person name="Falciatore A."/>
            <person name="Fournet J."/>
            <person name="Haruta M."/>
            <person name="Huysman M.J."/>
            <person name="Jenkins B.D."/>
            <person name="Jiroutova K."/>
            <person name="Jorgensen R.E."/>
            <person name="Joubert Y."/>
            <person name="Kaplan A."/>
            <person name="Kroger N."/>
            <person name="Kroth P.G."/>
            <person name="La Roche J."/>
            <person name="Lindquist E."/>
            <person name="Lommer M."/>
            <person name="Martin-Jezequel V."/>
            <person name="Lopez P.J."/>
            <person name="Lucas S."/>
            <person name="Mangogna M."/>
            <person name="McGinnis K."/>
            <person name="Medlin L.K."/>
            <person name="Montsant A."/>
            <person name="Oudot-Le Secq M.P."/>
            <person name="Napoli C."/>
            <person name="Obornik M."/>
            <person name="Parker M.S."/>
            <person name="Petit J.L."/>
            <person name="Porcel B.M."/>
            <person name="Poulsen N."/>
            <person name="Robison M."/>
            <person name="Rychlewski L."/>
            <person name="Rynearson T.A."/>
            <person name="Schmutz J."/>
            <person name="Shapiro H."/>
            <person name="Siaut M."/>
            <person name="Stanley M."/>
            <person name="Sussman M.R."/>
            <person name="Taylor A.R."/>
            <person name="Vardi A."/>
            <person name="von Dassow P."/>
            <person name="Vyverman W."/>
            <person name="Willis A."/>
            <person name="Wyrwicz L.S."/>
            <person name="Rokhsar D.S."/>
            <person name="Weissenbach J."/>
            <person name="Armbrust E.V."/>
            <person name="Green B.R."/>
            <person name="Van de Peer Y."/>
            <person name="Grigoriev I.V."/>
        </authorList>
    </citation>
    <scope>NUCLEOTIDE SEQUENCE [LARGE SCALE GENOMIC DNA]</scope>
    <source>
        <strain evidence="2 3">CCAP 1055/1</strain>
    </source>
</reference>
<gene>
    <name evidence="2" type="ORF">PHATR_43847</name>
</gene>
<feature type="region of interest" description="Disordered" evidence="1">
    <location>
        <begin position="583"/>
        <end position="612"/>
    </location>
</feature>
<evidence type="ECO:0000313" key="2">
    <source>
        <dbReference type="EMBL" id="ACI65770.1"/>
    </source>
</evidence>
<dbReference type="AlphaFoldDB" id="B5Y4I7"/>
<dbReference type="Proteomes" id="UP000000759">
    <property type="component" value="Chromosome 3"/>
</dbReference>
<proteinExistence type="predicted"/>
<protein>
    <submittedName>
        <fullName evidence="2">Uncharacterized protein</fullName>
    </submittedName>
</protein>
<dbReference type="PaxDb" id="2850-Phatr43847"/>
<organism evidence="2 3">
    <name type="scientific">Phaeodactylum tricornutum (strain CCAP 1055/1)</name>
    <dbReference type="NCBI Taxonomy" id="556484"/>
    <lineage>
        <taxon>Eukaryota</taxon>
        <taxon>Sar</taxon>
        <taxon>Stramenopiles</taxon>
        <taxon>Ochrophyta</taxon>
        <taxon>Bacillariophyta</taxon>
        <taxon>Bacillariophyceae</taxon>
        <taxon>Bacillariophycidae</taxon>
        <taxon>Naviculales</taxon>
        <taxon>Phaeodactylaceae</taxon>
        <taxon>Phaeodactylum</taxon>
    </lineage>
</organism>
<feature type="compositionally biased region" description="Polar residues" evidence="1">
    <location>
        <begin position="382"/>
        <end position="391"/>
    </location>
</feature>
<sequence>MAAPANANETLSIPEMPLSPHKIRDTTIEHSEKEKMFSLSVLRQSANLPTRPDCSSTDSMSRRKKLVFESPRLEQDDGDIFPSSQGTATQWHNADERYRYISQQAGTQIQNDVWQVPPRLLQHSDPQVLQRGMPQHVASRIRTLYLCAPNSAIPNDSLLTWLDTVQTVFVNLDHLHVGQATDAAIKEDSGMLNVDATNLDNEERMRRSTLTTKQRSQLRRLYILCHMPCLKSIDGVSVTFTERVLSRPAGAPRSELSIKSLETSNELNLNMSLFDGQDELDEEQDTPFLKEQGIEASLSGVKSQVGCSPTSLGLNFKKNVLDNLDRESLRDRMEYASLSTNVVACEWSAACGTLSLLRRFNVATADSKKKSKLKLAFRNHSSKTSGTGPTTDSEERSQDPTAGADTPFIKQLSTSSCPELVATDSEAKGSLMPHLLTGNISGKIHLRPRDRSFSAELPQRTSTDDPDNTIKLGRPVQVAVFETMTTSPNPSPPMLAGHNTQASPRCLESSSKVESLSPIKPTLSLLEKGMQNCNSQLNGGQIAIVDLPHHDATPHRSFEASTEMHLSMHLNATMNIEVKKVNASSPTRQTKSSNVTTCSLPKAPTSPNPESFRVFRKTSPSLSKQSAASTNDIELELEQYKQSVLPPPPPPPKRQVSPHNMETIESAITLTRVQSLPLALDRRKMPPNRGDLPPPCPGKRRILVAPSQTGRSLRRKEPRQVRLDARTTSIIVESDEEDDSSDEEVDDSSEDEEGRPATQNVTRRRAVEIQ</sequence>
<feature type="region of interest" description="Disordered" evidence="1">
    <location>
        <begin position="678"/>
        <end position="770"/>
    </location>
</feature>
<reference evidence="3" key="2">
    <citation type="submission" date="2008-08" db="EMBL/GenBank/DDBJ databases">
        <authorList>
            <consortium name="Diatom Consortium"/>
            <person name="Grigoriev I."/>
            <person name="Grimwood J."/>
            <person name="Kuo A."/>
            <person name="Otillar R.P."/>
            <person name="Salamov A."/>
            <person name="Detter J.C."/>
            <person name="Lindquist E."/>
            <person name="Shapiro H."/>
            <person name="Lucas S."/>
            <person name="Glavina del Rio T."/>
            <person name="Pitluck S."/>
            <person name="Rokhsar D."/>
            <person name="Bowler C."/>
        </authorList>
    </citation>
    <scope>GENOME REANNOTATION</scope>
    <source>
        <strain evidence="3">CCAP 1055/1</strain>
    </source>
</reference>
<keyword evidence="3" id="KW-1185">Reference proteome</keyword>
<feature type="region of interest" description="Disordered" evidence="1">
    <location>
        <begin position="375"/>
        <end position="409"/>
    </location>
</feature>
<evidence type="ECO:0000256" key="1">
    <source>
        <dbReference type="SAM" id="MobiDB-lite"/>
    </source>
</evidence>
<evidence type="ECO:0000313" key="3">
    <source>
        <dbReference type="Proteomes" id="UP000000759"/>
    </source>
</evidence>
<dbReference type="KEGG" id="pti:PHATR_43847"/>
<dbReference type="OrthoDB" id="49664at2759"/>
<dbReference type="HOGENOM" id="CLU_363109_0_0_1"/>
<dbReference type="GeneID" id="7203971"/>
<accession>B5Y4I7</accession>
<feature type="compositionally biased region" description="Polar residues" evidence="1">
    <location>
        <begin position="583"/>
        <end position="599"/>
    </location>
</feature>
<name>B5Y4I7_PHATC</name>
<dbReference type="InParanoid" id="B5Y4I7"/>
<feature type="compositionally biased region" description="Acidic residues" evidence="1">
    <location>
        <begin position="733"/>
        <end position="753"/>
    </location>
</feature>
<dbReference type="EMBL" id="CP001142">
    <property type="protein sequence ID" value="ACI65770.1"/>
    <property type="molecule type" value="Genomic_DNA"/>
</dbReference>